<dbReference type="AlphaFoldDB" id="A0AAD7I8U4"/>
<feature type="compositionally biased region" description="Basic and acidic residues" evidence="1">
    <location>
        <begin position="313"/>
        <end position="324"/>
    </location>
</feature>
<protein>
    <submittedName>
        <fullName evidence="2">Uncharacterized protein</fullName>
    </submittedName>
</protein>
<reference evidence="2" key="1">
    <citation type="submission" date="2023-03" db="EMBL/GenBank/DDBJ databases">
        <title>Massive genome expansion in bonnet fungi (Mycena s.s.) driven by repeated elements and novel gene families across ecological guilds.</title>
        <authorList>
            <consortium name="Lawrence Berkeley National Laboratory"/>
            <person name="Harder C.B."/>
            <person name="Miyauchi S."/>
            <person name="Viragh M."/>
            <person name="Kuo A."/>
            <person name="Thoen E."/>
            <person name="Andreopoulos B."/>
            <person name="Lu D."/>
            <person name="Skrede I."/>
            <person name="Drula E."/>
            <person name="Henrissat B."/>
            <person name="Morin E."/>
            <person name="Kohler A."/>
            <person name="Barry K."/>
            <person name="LaButti K."/>
            <person name="Morin E."/>
            <person name="Salamov A."/>
            <person name="Lipzen A."/>
            <person name="Mereny Z."/>
            <person name="Hegedus B."/>
            <person name="Baldrian P."/>
            <person name="Stursova M."/>
            <person name="Weitz H."/>
            <person name="Taylor A."/>
            <person name="Grigoriev I.V."/>
            <person name="Nagy L.G."/>
            <person name="Martin F."/>
            <person name="Kauserud H."/>
        </authorList>
    </citation>
    <scope>NUCLEOTIDE SEQUENCE</scope>
    <source>
        <strain evidence="2">CBHHK182m</strain>
    </source>
</reference>
<gene>
    <name evidence="2" type="ORF">B0H16DRAFT_1694983</name>
</gene>
<accession>A0AAD7I8U4</accession>
<organism evidence="2 3">
    <name type="scientific">Mycena metata</name>
    <dbReference type="NCBI Taxonomy" id="1033252"/>
    <lineage>
        <taxon>Eukaryota</taxon>
        <taxon>Fungi</taxon>
        <taxon>Dikarya</taxon>
        <taxon>Basidiomycota</taxon>
        <taxon>Agaricomycotina</taxon>
        <taxon>Agaricomycetes</taxon>
        <taxon>Agaricomycetidae</taxon>
        <taxon>Agaricales</taxon>
        <taxon>Marasmiineae</taxon>
        <taxon>Mycenaceae</taxon>
        <taxon>Mycena</taxon>
    </lineage>
</organism>
<keyword evidence="3" id="KW-1185">Reference proteome</keyword>
<sequence>MIIYAEFMARVCDTYLPTYPRTTPRRVGDVDVVFSLFVAPRCLVFSVAKFANRTVFPFYFSHTLRLWCVQSLEKKHRENDSRVKCRDPIIRIKFLRNGCRHTPNPKSAPAPLGTSWEIMPRRPAGMKNFSTASGLNFARQTSSIDSEVELQARGPAFSVLPGFWMIRENHTSTPDLSEGGRHETGKNSHIVYLLGLDPRLDCWLCVIRNETERTGSEEGRSTSAQAQAQQQENLNPLVRAGLSLGAGTGAPGANASGGAGAGGEAWGDANPFTKRAVADEEGASFKVWAAASSFARVLPIVLELEVEVIEEAVRGEEGDEREPSAGEVGRAAGGGNTGAGPLPSSSVLLRAAISCRSARFSDYVDPSSERMAESRRSRSTTLSSRKAVYEYKTCRQRERQDKKTPTLPPHPIPQLPLLLTAYLLEHLRRRTTVRRQVIPVLVVVTPFVVREAEGHRGCLARLAVSAELDQRYDGAALLFGRRLRQGGGCVCMEDDESNSRKAVPLQPA</sequence>
<evidence type="ECO:0000313" key="2">
    <source>
        <dbReference type="EMBL" id="KAJ7737674.1"/>
    </source>
</evidence>
<evidence type="ECO:0000256" key="1">
    <source>
        <dbReference type="SAM" id="MobiDB-lite"/>
    </source>
</evidence>
<name>A0AAD7I8U4_9AGAR</name>
<dbReference type="Proteomes" id="UP001215598">
    <property type="component" value="Unassembled WGS sequence"/>
</dbReference>
<dbReference type="EMBL" id="JARKIB010000115">
    <property type="protein sequence ID" value="KAJ7737674.1"/>
    <property type="molecule type" value="Genomic_DNA"/>
</dbReference>
<proteinExistence type="predicted"/>
<evidence type="ECO:0000313" key="3">
    <source>
        <dbReference type="Proteomes" id="UP001215598"/>
    </source>
</evidence>
<comment type="caution">
    <text evidence="2">The sequence shown here is derived from an EMBL/GenBank/DDBJ whole genome shotgun (WGS) entry which is preliminary data.</text>
</comment>
<feature type="region of interest" description="Disordered" evidence="1">
    <location>
        <begin position="313"/>
        <end position="341"/>
    </location>
</feature>